<name>A0A0S4TJ15_CRYHO</name>
<keyword evidence="3" id="KW-0808">Transferase</keyword>
<dbReference type="EMBL" id="LN877953">
    <property type="protein sequence ID" value="CUV07380.1"/>
    <property type="molecule type" value="Genomic_DNA"/>
</dbReference>
<dbReference type="VEuPathDB" id="CryptoDB:GY17_00003114"/>
<keyword evidence="4" id="KW-1185">Reference proteome</keyword>
<dbReference type="PANTHER" id="PTHR14580">
    <property type="entry name" value="MULTIPLE MYELOMA TUMOR-ASSOCIATED PROTEIN 2 FAMILY MEMBER"/>
    <property type="match status" value="1"/>
</dbReference>
<dbReference type="VEuPathDB" id="CryptoDB:Chro.70438"/>
<evidence type="ECO:0000313" key="3">
    <source>
        <dbReference type="EMBL" id="PPS93928.1"/>
    </source>
</evidence>
<dbReference type="Pfam" id="PF10159">
    <property type="entry name" value="MMtag"/>
    <property type="match status" value="1"/>
</dbReference>
<proteinExistence type="predicted"/>
<dbReference type="InterPro" id="IPR019315">
    <property type="entry name" value="MMTA2_N"/>
</dbReference>
<reference evidence="3 4" key="1">
    <citation type="submission" date="2014-11" db="EMBL/GenBank/DDBJ databases">
        <title>Comparative genomic analysis of Cryptosporidium hominis reveals occurrence of genetic recombination in virulent subtypes.</title>
        <authorList>
            <person name="Guo Y."/>
            <person name="Tang K."/>
            <person name="Frace M."/>
            <person name="Li N."/>
            <person name="Roellig D.M."/>
            <person name="Sammons S."/>
            <person name="Knipe K."/>
            <person name="Rowe L."/>
            <person name="Feng Y."/>
            <person name="Xiao L."/>
        </authorList>
    </citation>
    <scope>NUCLEOTIDE SEQUENCE [LARGE SCALE GENOMIC DNA]</scope>
    <source>
        <strain evidence="3">30976</strain>
    </source>
</reference>
<accession>A0A0S4TJ15</accession>
<dbReference type="OrthoDB" id="5390672at2759"/>
<evidence type="ECO:0000313" key="2">
    <source>
        <dbReference type="EMBL" id="CUV07380.1"/>
    </source>
</evidence>
<dbReference type="Proteomes" id="UP001429100">
    <property type="component" value="Unassembled WGS sequence"/>
</dbReference>
<reference evidence="3 4" key="3">
    <citation type="submission" date="2017-10" db="EMBL/GenBank/DDBJ databases">
        <title>Consistent, comparative and evidence-based genome annotation and re-annotation for the closely-related species, Cryptosporidium parvum, C. hominis and C. tyzzeri.</title>
        <authorList>
            <person name="Baptista R.P."/>
            <person name="Li Y."/>
            <person name="Sateriale A."/>
            <person name="Striepen B."/>
            <person name="Kissinger J.C."/>
        </authorList>
    </citation>
    <scope>NUCLEOTIDE SEQUENCE [LARGE SCALE GENOMIC DNA]</scope>
    <source>
        <strain evidence="3">30976</strain>
    </source>
</reference>
<keyword evidence="3" id="KW-0418">Kinase</keyword>
<gene>
    <name evidence="2" type="ORF">CHUDEA7_3920</name>
    <name evidence="3" type="ORF">GY17_00003114</name>
</gene>
<dbReference type="Proteomes" id="UP000199752">
    <property type="component" value="Chromosome 7"/>
</dbReference>
<evidence type="ECO:0000259" key="1">
    <source>
        <dbReference type="Pfam" id="PF10159"/>
    </source>
</evidence>
<feature type="domain" description="Multiple myeloma tumor-associated protein 2-like N-terminal" evidence="1">
    <location>
        <begin position="14"/>
        <end position="96"/>
    </location>
</feature>
<dbReference type="VEuPathDB" id="CryptoDB:CHUDEA7_3920"/>
<dbReference type="VEuPathDB" id="CryptoDB:ChTU502y2012_407g1925"/>
<dbReference type="AlphaFoldDB" id="A0A0S4TJ15"/>
<reference evidence="2" key="2">
    <citation type="submission" date="2015-08" db="EMBL/GenBank/DDBJ databases">
        <authorList>
            <person name="Babu N.S."/>
            <person name="Beckwith C.J."/>
            <person name="Beseler K.G."/>
            <person name="Brison A."/>
            <person name="Carone J.V."/>
            <person name="Caskin T.P."/>
            <person name="Diamond M."/>
            <person name="Durham M.E."/>
            <person name="Foxe J.M."/>
            <person name="Go M."/>
            <person name="Henderson B.A."/>
            <person name="Jones I.B."/>
            <person name="McGettigan J.A."/>
            <person name="Micheletti S.J."/>
            <person name="Nasrallah M.E."/>
            <person name="Ortiz D."/>
            <person name="Piller C.R."/>
            <person name="Privatt S.R."/>
            <person name="Schneider S.L."/>
            <person name="Sharp S."/>
            <person name="Smith T.C."/>
            <person name="Stanton J.D."/>
            <person name="Ullery H.E."/>
            <person name="Wilson R.J."/>
            <person name="Serrano M.G."/>
            <person name="Buck G."/>
            <person name="Lee V."/>
            <person name="Wang Y."/>
            <person name="Carvalho R."/>
            <person name="Voegtly L."/>
            <person name="Shi R."/>
            <person name="Duckworth R."/>
            <person name="Johnson A."/>
            <person name="Loviza R."/>
            <person name="Walstead R."/>
            <person name="Shah Z."/>
            <person name="Kiflezghi M."/>
            <person name="Wade K."/>
            <person name="Ball S.L."/>
            <person name="Bradley K.W."/>
            <person name="Asai D.J."/>
            <person name="Bowman C.A."/>
            <person name="Russell D.A."/>
            <person name="Pope W.H."/>
            <person name="Jacobs-Sera D."/>
            <person name="Hendrix R.W."/>
            <person name="Hatfull G.F."/>
        </authorList>
    </citation>
    <scope>NUCLEOTIDE SEQUENCE [LARGE SCALE GENOMIC DNA]</scope>
</reference>
<evidence type="ECO:0000313" key="4">
    <source>
        <dbReference type="Proteomes" id="UP001429100"/>
    </source>
</evidence>
<organism evidence="2">
    <name type="scientific">Cryptosporidium hominis</name>
    <dbReference type="NCBI Taxonomy" id="237895"/>
    <lineage>
        <taxon>Eukaryota</taxon>
        <taxon>Sar</taxon>
        <taxon>Alveolata</taxon>
        <taxon>Apicomplexa</taxon>
        <taxon>Conoidasida</taxon>
        <taxon>Coccidia</taxon>
        <taxon>Eucoccidiorida</taxon>
        <taxon>Eimeriorina</taxon>
        <taxon>Cryptosporidiidae</taxon>
        <taxon>Cryptosporidium</taxon>
    </lineage>
</organism>
<dbReference type="EMBL" id="JTAI01000005">
    <property type="protein sequence ID" value="PPS93928.1"/>
    <property type="molecule type" value="Genomic_DNA"/>
</dbReference>
<dbReference type="PANTHER" id="PTHR14580:SF0">
    <property type="entry name" value="MULTIPLE MYELOMA TUMOR-ASSOCIATED PROTEIN 2"/>
    <property type="match status" value="1"/>
</dbReference>
<protein>
    <submittedName>
        <fullName evidence="3">Kinase phosphorylation domain containing protein</fullName>
    </submittedName>
</protein>
<dbReference type="GO" id="GO:0016301">
    <property type="term" value="F:kinase activity"/>
    <property type="evidence" value="ECO:0007669"/>
    <property type="project" value="UniProtKB-KW"/>
</dbReference>
<dbReference type="InterPro" id="IPR039207">
    <property type="entry name" value="MMTAG2-like"/>
</dbReference>
<sequence>MDLSDSFDIAKQSGVRGGAEQFNWDSLRSISRKEREHYLGHSLHYNRSRGRGRFSRNDWFSKVHKSKPEKCTSSEFQNERERIMNKEREIMNKLLGIPDNSEVSEYIKNEVSESDKNAGTHIQESQEMRIISCIGRGSKGGIQVNKNQICNEQRRAKRRSFSRSLSP</sequence>